<comment type="caution">
    <text evidence="2">The sequence shown here is derived from an EMBL/GenBank/DDBJ whole genome shotgun (WGS) entry which is preliminary data.</text>
</comment>
<dbReference type="Proteomes" id="UP000716446">
    <property type="component" value="Unassembled WGS sequence"/>
</dbReference>
<feature type="compositionally biased region" description="Low complexity" evidence="1">
    <location>
        <begin position="40"/>
        <end position="53"/>
    </location>
</feature>
<accession>A0A9N8JH18</accession>
<sequence>MYPNPGPPAAWTPNANGQPPQQQPQQPHPQHPQHPHQHPHQQQQHQQPLQHQQHPPPPPSTSALHSTSSSGRNRLQHIPTPSILNSVIPLRYVESHTQAVSRDTNLSPVQIPPISQALPQGGPPNMTTLQPSHPDHYRSLPPPPMYGHAPPGHYQQPLPYPPQPAPRQRTAIACRYCRRRKVCLSQ</sequence>
<protein>
    <submittedName>
        <fullName evidence="2">Uncharacterized protein</fullName>
    </submittedName>
</protein>
<reference evidence="2" key="1">
    <citation type="submission" date="2020-06" db="EMBL/GenBank/DDBJ databases">
        <authorList>
            <person name="Onetto C."/>
        </authorList>
    </citation>
    <scope>NUCLEOTIDE SEQUENCE</scope>
</reference>
<feature type="compositionally biased region" description="Low complexity" evidence="1">
    <location>
        <begin position="146"/>
        <end position="157"/>
    </location>
</feature>
<proteinExistence type="predicted"/>
<evidence type="ECO:0000313" key="2">
    <source>
        <dbReference type="EMBL" id="CAD0084839.1"/>
    </source>
</evidence>
<gene>
    <name evidence="2" type="ORF">AWRI4619_LOCUS3406</name>
</gene>
<evidence type="ECO:0000256" key="1">
    <source>
        <dbReference type="SAM" id="MobiDB-lite"/>
    </source>
</evidence>
<keyword evidence="3" id="KW-1185">Reference proteome</keyword>
<evidence type="ECO:0000313" key="3">
    <source>
        <dbReference type="Proteomes" id="UP000716446"/>
    </source>
</evidence>
<feature type="region of interest" description="Disordered" evidence="1">
    <location>
        <begin position="1"/>
        <end position="80"/>
    </location>
</feature>
<feature type="compositionally biased region" description="Low complexity" evidence="1">
    <location>
        <begin position="61"/>
        <end position="70"/>
    </location>
</feature>
<dbReference type="EMBL" id="CAIJEN010000004">
    <property type="protein sequence ID" value="CAD0084839.1"/>
    <property type="molecule type" value="Genomic_DNA"/>
</dbReference>
<organism evidence="2 3">
    <name type="scientific">Aureobasidium vineae</name>
    <dbReference type="NCBI Taxonomy" id="2773715"/>
    <lineage>
        <taxon>Eukaryota</taxon>
        <taxon>Fungi</taxon>
        <taxon>Dikarya</taxon>
        <taxon>Ascomycota</taxon>
        <taxon>Pezizomycotina</taxon>
        <taxon>Dothideomycetes</taxon>
        <taxon>Dothideomycetidae</taxon>
        <taxon>Dothideales</taxon>
        <taxon>Saccotheciaceae</taxon>
        <taxon>Aureobasidium</taxon>
    </lineage>
</organism>
<name>A0A9N8JH18_9PEZI</name>
<feature type="compositionally biased region" description="Pro residues" evidence="1">
    <location>
        <begin position="1"/>
        <end position="10"/>
    </location>
</feature>
<feature type="region of interest" description="Disordered" evidence="1">
    <location>
        <begin position="145"/>
        <end position="166"/>
    </location>
</feature>
<dbReference type="AlphaFoldDB" id="A0A9N8JH18"/>